<dbReference type="PRINTS" id="PR00237">
    <property type="entry name" value="GPCRRHODOPSN"/>
</dbReference>
<dbReference type="AlphaFoldDB" id="A0A672H774"/>
<dbReference type="PROSITE" id="PS00237">
    <property type="entry name" value="G_PROTEIN_RECEP_F1_1"/>
    <property type="match status" value="1"/>
</dbReference>
<evidence type="ECO:0000256" key="1">
    <source>
        <dbReference type="ARBA" id="ARBA00004651"/>
    </source>
</evidence>
<dbReference type="SUPFAM" id="SSF81321">
    <property type="entry name" value="Family A G protein-coupled receptor-like"/>
    <property type="match status" value="1"/>
</dbReference>
<feature type="domain" description="G-protein coupled receptors family 1 profile" evidence="13">
    <location>
        <begin position="52"/>
        <end position="358"/>
    </location>
</feature>
<sequence>MSHAHGDSNSSLVHFDHDAAPARVHGGSVFSGPAFVVLMGMMVTLVCVIVLGNALVILAFIVDKSLRRQCNYYFLNLAISDFLVGAFCIPLYIPYVLTGRWTLGRGLCKLWLVVDYLLCSASVFSIVLISYDRFLSVTRAVSYRARQNRTHQAVIKMIAVWVLAFVLYAPAIIFWELAVGRSRVPKDECFAEFYYSWYFLLSASMLEFFSPFMSVAFFNLSIYLSIRRRRLHSGDAQLHAQTKPPASAQGERIPLSHHWVSGMKAPVQDSLQPQTSSLSSGKLEPSPSRAAQPSRLSRDKKIAKSLAIIVCMFAICWAPYTLLMIIRAACRGRCIQHHWYEVTFWLLWLNSAINPFLYPLCHSSFRRAFGRILCPGRSTVAAPENFFSDHRCRVN</sequence>
<evidence type="ECO:0000256" key="4">
    <source>
        <dbReference type="ARBA" id="ARBA00022692"/>
    </source>
</evidence>
<evidence type="ECO:0000256" key="8">
    <source>
        <dbReference type="ARBA" id="ARBA00023170"/>
    </source>
</evidence>
<keyword evidence="7 12" id="KW-0472">Membrane</keyword>
<evidence type="ECO:0000259" key="13">
    <source>
        <dbReference type="PROSITE" id="PS50262"/>
    </source>
</evidence>
<dbReference type="PROSITE" id="PS50262">
    <property type="entry name" value="G_PROTEIN_RECEP_F1_2"/>
    <property type="match status" value="1"/>
</dbReference>
<dbReference type="InterPro" id="IPR000276">
    <property type="entry name" value="GPCR_Rhodpsn"/>
</dbReference>
<comment type="subcellular location">
    <subcellularLocation>
        <location evidence="1">Cell membrane</location>
        <topology evidence="1">Multi-pass membrane protein</topology>
    </subcellularLocation>
</comment>
<evidence type="ECO:0000256" key="10">
    <source>
        <dbReference type="RuleBase" id="RU000688"/>
    </source>
</evidence>
<dbReference type="Gene3D" id="1.20.1070.10">
    <property type="entry name" value="Rhodopsin 7-helix transmembrane proteins"/>
    <property type="match status" value="1"/>
</dbReference>
<feature type="compositionally biased region" description="Polar residues" evidence="11">
    <location>
        <begin position="270"/>
        <end position="280"/>
    </location>
</feature>
<evidence type="ECO:0000256" key="3">
    <source>
        <dbReference type="ARBA" id="ARBA00022553"/>
    </source>
</evidence>
<evidence type="ECO:0000313" key="14">
    <source>
        <dbReference type="Ensembl" id="ENSSFAP00005024925.1"/>
    </source>
</evidence>
<evidence type="ECO:0000256" key="12">
    <source>
        <dbReference type="SAM" id="Phobius"/>
    </source>
</evidence>
<dbReference type="GO" id="GO:0005886">
    <property type="term" value="C:plasma membrane"/>
    <property type="evidence" value="ECO:0007669"/>
    <property type="project" value="UniProtKB-SubCell"/>
</dbReference>
<feature type="region of interest" description="Disordered" evidence="11">
    <location>
        <begin position="270"/>
        <end position="296"/>
    </location>
</feature>
<gene>
    <name evidence="14" type="primary">LOC115405460</name>
</gene>
<keyword evidence="3" id="KW-0597">Phosphoprotein</keyword>
<dbReference type="OMA" id="SGPMFVL"/>
<dbReference type="InParanoid" id="A0A672H774"/>
<evidence type="ECO:0000256" key="5">
    <source>
        <dbReference type="ARBA" id="ARBA00022989"/>
    </source>
</evidence>
<dbReference type="PANTHER" id="PTHR24247:SF254">
    <property type="entry name" value="HISTAMINE H3 RECEPTOR"/>
    <property type="match status" value="1"/>
</dbReference>
<dbReference type="GO" id="GO:0030425">
    <property type="term" value="C:dendrite"/>
    <property type="evidence" value="ECO:0007669"/>
    <property type="project" value="TreeGrafter"/>
</dbReference>
<organism evidence="14 15">
    <name type="scientific">Salarias fasciatus</name>
    <name type="common">Jewelled blenny</name>
    <name type="synonym">Blennius fasciatus</name>
    <dbReference type="NCBI Taxonomy" id="181472"/>
    <lineage>
        <taxon>Eukaryota</taxon>
        <taxon>Metazoa</taxon>
        <taxon>Chordata</taxon>
        <taxon>Craniata</taxon>
        <taxon>Vertebrata</taxon>
        <taxon>Euteleostomi</taxon>
        <taxon>Actinopterygii</taxon>
        <taxon>Neopterygii</taxon>
        <taxon>Teleostei</taxon>
        <taxon>Neoteleostei</taxon>
        <taxon>Acanthomorphata</taxon>
        <taxon>Ovalentaria</taxon>
        <taxon>Blenniimorphae</taxon>
        <taxon>Blenniiformes</taxon>
        <taxon>Blennioidei</taxon>
        <taxon>Blenniidae</taxon>
        <taxon>Salariinae</taxon>
        <taxon>Salarias</taxon>
    </lineage>
</organism>
<reference evidence="14" key="3">
    <citation type="submission" date="2025-09" db="UniProtKB">
        <authorList>
            <consortium name="Ensembl"/>
        </authorList>
    </citation>
    <scope>IDENTIFICATION</scope>
</reference>
<dbReference type="GO" id="GO:0004969">
    <property type="term" value="F:histamine receptor activity"/>
    <property type="evidence" value="ECO:0007669"/>
    <property type="project" value="InterPro"/>
</dbReference>
<accession>A0A672H774</accession>
<keyword evidence="9 10" id="KW-0807">Transducer</keyword>
<keyword evidence="4 10" id="KW-0812">Transmembrane</keyword>
<dbReference type="PRINTS" id="PR01471">
    <property type="entry name" value="HISTAMINEH3R"/>
</dbReference>
<dbReference type="InterPro" id="IPR003980">
    <property type="entry name" value="Histamine_H3_rcpt"/>
</dbReference>
<evidence type="ECO:0000256" key="7">
    <source>
        <dbReference type="ARBA" id="ARBA00023136"/>
    </source>
</evidence>
<feature type="transmembrane region" description="Helical" evidence="12">
    <location>
        <begin position="305"/>
        <end position="326"/>
    </location>
</feature>
<dbReference type="GO" id="GO:0007187">
    <property type="term" value="P:G protein-coupled receptor signaling pathway, coupled to cyclic nucleotide second messenger"/>
    <property type="evidence" value="ECO:0007669"/>
    <property type="project" value="TreeGrafter"/>
</dbReference>
<evidence type="ECO:0000256" key="11">
    <source>
        <dbReference type="SAM" id="MobiDB-lite"/>
    </source>
</evidence>
<evidence type="ECO:0000256" key="9">
    <source>
        <dbReference type="ARBA" id="ARBA00023224"/>
    </source>
</evidence>
<name>A0A672H774_SALFA</name>
<protein>
    <submittedName>
        <fullName evidence="14">Histamine H3 receptor-like</fullName>
    </submittedName>
</protein>
<feature type="transmembrane region" description="Helical" evidence="12">
    <location>
        <begin position="113"/>
        <end position="132"/>
    </location>
</feature>
<dbReference type="FunCoup" id="A0A672H774">
    <property type="interactions" value="1"/>
</dbReference>
<evidence type="ECO:0000313" key="15">
    <source>
        <dbReference type="Proteomes" id="UP000472267"/>
    </source>
</evidence>
<comment type="similarity">
    <text evidence="10">Belongs to the G-protein coupled receptor 1 family.</text>
</comment>
<dbReference type="GO" id="GO:0004993">
    <property type="term" value="F:G protein-coupled serotonin receptor activity"/>
    <property type="evidence" value="ECO:0007669"/>
    <property type="project" value="TreeGrafter"/>
</dbReference>
<proteinExistence type="inferred from homology"/>
<evidence type="ECO:0000256" key="2">
    <source>
        <dbReference type="ARBA" id="ARBA00022475"/>
    </source>
</evidence>
<keyword evidence="5 12" id="KW-1133">Transmembrane helix</keyword>
<dbReference type="InterPro" id="IPR017452">
    <property type="entry name" value="GPCR_Rhodpsn_7TM"/>
</dbReference>
<reference evidence="14" key="1">
    <citation type="submission" date="2019-06" db="EMBL/GenBank/DDBJ databases">
        <authorList>
            <consortium name="Wellcome Sanger Institute Data Sharing"/>
        </authorList>
    </citation>
    <scope>NUCLEOTIDE SEQUENCE [LARGE SCALE GENOMIC DNA]</scope>
</reference>
<dbReference type="GO" id="GO:0045202">
    <property type="term" value="C:synapse"/>
    <property type="evidence" value="ECO:0007669"/>
    <property type="project" value="TreeGrafter"/>
</dbReference>
<feature type="transmembrane region" description="Helical" evidence="12">
    <location>
        <begin position="73"/>
        <end position="93"/>
    </location>
</feature>
<feature type="transmembrane region" description="Helical" evidence="12">
    <location>
        <begin position="338"/>
        <end position="361"/>
    </location>
</feature>
<dbReference type="Pfam" id="PF00001">
    <property type="entry name" value="7tm_1"/>
    <property type="match status" value="1"/>
</dbReference>
<dbReference type="Ensembl" id="ENSSFAT00005025934.1">
    <property type="protein sequence ID" value="ENSSFAP00005024925.1"/>
    <property type="gene ID" value="ENSSFAG00005012810.1"/>
</dbReference>
<evidence type="ECO:0000256" key="6">
    <source>
        <dbReference type="ARBA" id="ARBA00023040"/>
    </source>
</evidence>
<keyword evidence="2" id="KW-1003">Cell membrane</keyword>
<dbReference type="GO" id="GO:0007197">
    <property type="term" value="P:adenylate cyclase-inhibiting G protein-coupled acetylcholine receptor signaling pathway"/>
    <property type="evidence" value="ECO:0007669"/>
    <property type="project" value="TreeGrafter"/>
</dbReference>
<dbReference type="Proteomes" id="UP000472267">
    <property type="component" value="Chromosome 18"/>
</dbReference>
<keyword evidence="15" id="KW-1185">Reference proteome</keyword>
<keyword evidence="6 10" id="KW-0297">G-protein coupled receptor</keyword>
<feature type="transmembrane region" description="Helical" evidence="12">
    <location>
        <begin position="195"/>
        <end position="220"/>
    </location>
</feature>
<feature type="transmembrane region" description="Helical" evidence="12">
    <location>
        <begin position="153"/>
        <end position="175"/>
    </location>
</feature>
<dbReference type="GO" id="GO:0016907">
    <property type="term" value="F:G protein-coupled acetylcholine receptor activity"/>
    <property type="evidence" value="ECO:0007669"/>
    <property type="project" value="TreeGrafter"/>
</dbReference>
<dbReference type="PANTHER" id="PTHR24247">
    <property type="entry name" value="5-HYDROXYTRYPTAMINE RECEPTOR"/>
    <property type="match status" value="1"/>
</dbReference>
<reference evidence="14" key="2">
    <citation type="submission" date="2025-08" db="UniProtKB">
        <authorList>
            <consortium name="Ensembl"/>
        </authorList>
    </citation>
    <scope>IDENTIFICATION</scope>
</reference>
<keyword evidence="8 10" id="KW-0675">Receptor</keyword>
<feature type="transmembrane region" description="Helical" evidence="12">
    <location>
        <begin position="34"/>
        <end position="61"/>
    </location>
</feature>